<dbReference type="InterPro" id="IPR036249">
    <property type="entry name" value="Thioredoxin-like_sf"/>
</dbReference>
<proteinExistence type="inferred from homology"/>
<dbReference type="Pfam" id="PF04908">
    <property type="entry name" value="SH3BGR"/>
    <property type="match status" value="1"/>
</dbReference>
<feature type="region of interest" description="Disordered" evidence="2">
    <location>
        <begin position="205"/>
        <end position="270"/>
    </location>
</feature>
<dbReference type="PROSITE" id="PS51354">
    <property type="entry name" value="GLUTAREDOXIN_2"/>
    <property type="match status" value="1"/>
</dbReference>
<dbReference type="RefSeq" id="XP_018270504.1">
    <property type="nucleotide sequence ID" value="XM_018417226.1"/>
</dbReference>
<feature type="compositionally biased region" description="Basic and acidic residues" evidence="2">
    <location>
        <begin position="371"/>
        <end position="382"/>
    </location>
</feature>
<reference evidence="3 4" key="1">
    <citation type="journal article" date="2015" name="Front. Microbiol.">
        <title>Genome sequence of the plant growth promoting endophytic yeast Rhodotorula graminis WP1.</title>
        <authorList>
            <person name="Firrincieli A."/>
            <person name="Otillar R."/>
            <person name="Salamov A."/>
            <person name="Schmutz J."/>
            <person name="Khan Z."/>
            <person name="Redman R.S."/>
            <person name="Fleck N.D."/>
            <person name="Lindquist E."/>
            <person name="Grigoriev I.V."/>
            <person name="Doty S.L."/>
        </authorList>
    </citation>
    <scope>NUCLEOTIDE SEQUENCE [LARGE SCALE GENOMIC DNA]</scope>
    <source>
        <strain evidence="3 4">WP1</strain>
    </source>
</reference>
<dbReference type="STRING" id="578459.A0A194S1P4"/>
<feature type="compositionally biased region" description="Low complexity" evidence="2">
    <location>
        <begin position="98"/>
        <end position="128"/>
    </location>
</feature>
<evidence type="ECO:0000313" key="3">
    <source>
        <dbReference type="EMBL" id="KPV74455.1"/>
    </source>
</evidence>
<comment type="similarity">
    <text evidence="1">Belongs to the SH3BGR family.</text>
</comment>
<feature type="compositionally biased region" description="Acidic residues" evidence="2">
    <location>
        <begin position="219"/>
        <end position="231"/>
    </location>
</feature>
<dbReference type="GeneID" id="28977674"/>
<protein>
    <submittedName>
        <fullName evidence="3">Uncharacterized protein</fullName>
    </submittedName>
</protein>
<dbReference type="SUPFAM" id="SSF52833">
    <property type="entry name" value="Thioredoxin-like"/>
    <property type="match status" value="1"/>
</dbReference>
<keyword evidence="4" id="KW-1185">Reference proteome</keyword>
<feature type="compositionally biased region" description="Basic and acidic residues" evidence="2">
    <location>
        <begin position="244"/>
        <end position="257"/>
    </location>
</feature>
<feature type="compositionally biased region" description="Low complexity" evidence="2">
    <location>
        <begin position="403"/>
        <end position="416"/>
    </location>
</feature>
<dbReference type="InterPro" id="IPR051033">
    <property type="entry name" value="SH3BGR"/>
</dbReference>
<evidence type="ECO:0000256" key="2">
    <source>
        <dbReference type="SAM" id="MobiDB-lite"/>
    </source>
</evidence>
<evidence type="ECO:0000256" key="1">
    <source>
        <dbReference type="ARBA" id="ARBA00007764"/>
    </source>
</evidence>
<evidence type="ECO:0000313" key="4">
    <source>
        <dbReference type="Proteomes" id="UP000053890"/>
    </source>
</evidence>
<dbReference type="EMBL" id="KQ474080">
    <property type="protein sequence ID" value="KPV74455.1"/>
    <property type="molecule type" value="Genomic_DNA"/>
</dbReference>
<dbReference type="InterPro" id="IPR006993">
    <property type="entry name" value="Glut_rich_SH3-bd"/>
</dbReference>
<dbReference type="OMA" id="PFRAVDC"/>
<feature type="region of interest" description="Disordered" evidence="2">
    <location>
        <begin position="98"/>
        <end position="129"/>
    </location>
</feature>
<dbReference type="PANTHER" id="PTHR12232:SF0">
    <property type="entry name" value="THIOREDOXIN DOMAIN-CONTAINING PROTEIN"/>
    <property type="match status" value="1"/>
</dbReference>
<accession>A0A194S1P4</accession>
<dbReference type="Proteomes" id="UP000053890">
    <property type="component" value="Unassembled WGS sequence"/>
</dbReference>
<feature type="region of interest" description="Disordered" evidence="2">
    <location>
        <begin position="321"/>
        <end position="434"/>
    </location>
</feature>
<dbReference type="PANTHER" id="PTHR12232">
    <property type="entry name" value="SH3 DOMAIN-BINDING GLUTAMIC ACID-RICH-LIKE PROTEIN"/>
    <property type="match status" value="1"/>
</dbReference>
<gene>
    <name evidence="3" type="ORF">RHOBADRAFT_54272</name>
</gene>
<dbReference type="AlphaFoldDB" id="A0A194S1P4"/>
<organism evidence="3 4">
    <name type="scientific">Rhodotorula graminis (strain WP1)</name>
    <dbReference type="NCBI Taxonomy" id="578459"/>
    <lineage>
        <taxon>Eukaryota</taxon>
        <taxon>Fungi</taxon>
        <taxon>Dikarya</taxon>
        <taxon>Basidiomycota</taxon>
        <taxon>Pucciniomycotina</taxon>
        <taxon>Microbotryomycetes</taxon>
        <taxon>Sporidiobolales</taxon>
        <taxon>Sporidiobolaceae</taxon>
        <taxon>Rhodotorula</taxon>
    </lineage>
</organism>
<dbReference type="OrthoDB" id="9932926at2759"/>
<feature type="compositionally biased region" description="Low complexity" evidence="2">
    <location>
        <begin position="343"/>
        <end position="352"/>
    </location>
</feature>
<sequence length="434" mass="45670">MPPTIDLFVTSILSNPAIRGRHERVRRGLTSLRIAYCEHDVAADEAAKSLWKRKARNGNELPFLLVDGEPVGSVEEFDDAVEFGELRQFLRLDAAPSAVPPQASSAESTAAPAGAETSSGSTASSTKPSIDDFASLSLSPSELDELAREIASGSTFSSGLGTLTPLDAPRAAPLNFSHATRTIEPVLPSTAPLKFERVNFQRPLPDRPLASDVARDELEGIETDDLGEDELDKLARELEEEEDERRRLRDAQGEARIEPPPLPEKPAATDEPVIAAKVADPPVPLKLPAELAGATAVGGAGGAALSAPLVDVTTLRLSPHEQATLADMPSPSGATLEVQPVSALERAGPLPEAAEEEGEPGRAAAGSSRTSKREADEIRAELNLEGAMGGPAKVSEMPHFGAQDLSPSPSQQQQQEGSDELVENVAAAIRGGDL</sequence>
<name>A0A194S1P4_RHOGW</name>
<dbReference type="GO" id="GO:0005737">
    <property type="term" value="C:cytoplasm"/>
    <property type="evidence" value="ECO:0007669"/>
    <property type="project" value="TreeGrafter"/>
</dbReference>
<dbReference type="Gene3D" id="3.40.30.10">
    <property type="entry name" value="Glutaredoxin"/>
    <property type="match status" value="1"/>
</dbReference>